<keyword evidence="1" id="KW-0175">Coiled coil</keyword>
<name>A0A2I1DZS6_9GLOM</name>
<organism evidence="3 4">
    <name type="scientific">Rhizophagus irregularis</name>
    <dbReference type="NCBI Taxonomy" id="588596"/>
    <lineage>
        <taxon>Eukaryota</taxon>
        <taxon>Fungi</taxon>
        <taxon>Fungi incertae sedis</taxon>
        <taxon>Mucoromycota</taxon>
        <taxon>Glomeromycotina</taxon>
        <taxon>Glomeromycetes</taxon>
        <taxon>Glomerales</taxon>
        <taxon>Glomeraceae</taxon>
        <taxon>Rhizophagus</taxon>
    </lineage>
</organism>
<protein>
    <submittedName>
        <fullName evidence="3">Uncharacterized protein</fullName>
    </submittedName>
</protein>
<feature type="coiled-coil region" evidence="1">
    <location>
        <begin position="66"/>
        <end position="93"/>
    </location>
</feature>
<proteinExistence type="predicted"/>
<accession>A0A2I1DZS6</accession>
<evidence type="ECO:0000313" key="4">
    <source>
        <dbReference type="Proteomes" id="UP000232688"/>
    </source>
</evidence>
<gene>
    <name evidence="3" type="ORF">RhiirA1_451158</name>
</gene>
<dbReference type="AlphaFoldDB" id="A0A2I1DZS6"/>
<dbReference type="Proteomes" id="UP000232688">
    <property type="component" value="Unassembled WGS sequence"/>
</dbReference>
<evidence type="ECO:0000256" key="2">
    <source>
        <dbReference type="SAM" id="MobiDB-lite"/>
    </source>
</evidence>
<reference evidence="3 4" key="2">
    <citation type="submission" date="2017-10" db="EMBL/GenBank/DDBJ databases">
        <title>Genome analyses suggest a sexual origin of heterokaryosis in a supposedly ancient asexual fungus.</title>
        <authorList>
            <person name="Corradi N."/>
            <person name="Sedzielewska K."/>
            <person name="Noel J."/>
            <person name="Charron P."/>
            <person name="Farinelli L."/>
            <person name="Marton T."/>
            <person name="Kruger M."/>
            <person name="Pelin A."/>
            <person name="Brachmann A."/>
            <person name="Corradi N."/>
        </authorList>
    </citation>
    <scope>NUCLEOTIDE SEQUENCE [LARGE SCALE GENOMIC DNA]</scope>
    <source>
        <strain evidence="3 4">A1</strain>
    </source>
</reference>
<dbReference type="VEuPathDB" id="FungiDB:RhiirA1_451158"/>
<feature type="region of interest" description="Disordered" evidence="2">
    <location>
        <begin position="1"/>
        <end position="21"/>
    </location>
</feature>
<dbReference type="EMBL" id="LLXH01000086">
    <property type="protein sequence ID" value="PKC73452.1"/>
    <property type="molecule type" value="Genomic_DNA"/>
</dbReference>
<evidence type="ECO:0000256" key="1">
    <source>
        <dbReference type="SAM" id="Coils"/>
    </source>
</evidence>
<feature type="compositionally biased region" description="Basic and acidic residues" evidence="2">
    <location>
        <begin position="10"/>
        <end position="21"/>
    </location>
</feature>
<reference evidence="3 4" key="1">
    <citation type="submission" date="2017-10" db="EMBL/GenBank/DDBJ databases">
        <title>Extensive intraspecific genome diversity in a model arbuscular mycorrhizal fungus.</title>
        <authorList>
            <person name="Chen E.C.H."/>
            <person name="Morin E."/>
            <person name="Baudet D."/>
            <person name="Noel J."/>
            <person name="Ndikumana S."/>
            <person name="Charron P."/>
            <person name="St-Onge C."/>
            <person name="Giorgi J."/>
            <person name="Grigoriev I.V."/>
            <person name="Roux C."/>
            <person name="Martin F.M."/>
            <person name="Corradi N."/>
        </authorList>
    </citation>
    <scope>NUCLEOTIDE SEQUENCE [LARGE SCALE GENOMIC DNA]</scope>
    <source>
        <strain evidence="3 4">A1</strain>
    </source>
</reference>
<sequence>MSIYEELPTNEEKATNKEKDIPPARNLISIMRYPKGPNKGSIISPYLQQKACDYLDQSFYKHHSTHQFLKDSNSKLEKRNKKLNQKNQALIKRTQSLGAKAQHL</sequence>
<comment type="caution">
    <text evidence="3">The sequence shown here is derived from an EMBL/GenBank/DDBJ whole genome shotgun (WGS) entry which is preliminary data.</text>
</comment>
<dbReference type="OrthoDB" id="2368423at2759"/>
<evidence type="ECO:0000313" key="3">
    <source>
        <dbReference type="EMBL" id="PKC73452.1"/>
    </source>
</evidence>